<gene>
    <name evidence="2" type="ORF">D3H55_06590</name>
</gene>
<sequence>MLEGFGQQAIINMMVHLVFIALSFWALQALNFDKFLRASRIFQARLLFILMSIALGSIVGNFFLDYLMWSQQLPFILQTVTIL</sequence>
<dbReference type="OrthoDB" id="1651016at2"/>
<dbReference type="InterPro" id="IPR009526">
    <property type="entry name" value="DUF1146"/>
</dbReference>
<keyword evidence="1" id="KW-0812">Transmembrane</keyword>
<reference evidence="2 3" key="1">
    <citation type="submission" date="2018-09" db="EMBL/GenBank/DDBJ databases">
        <title>Bacillus saliacetes sp. nov., isolated from Thai shrimp paste (Ka-pi).</title>
        <authorList>
            <person name="Daroonpunt R."/>
            <person name="Tanasupawat S."/>
            <person name="Yiamsombut S."/>
        </authorList>
    </citation>
    <scope>NUCLEOTIDE SEQUENCE [LARGE SCALE GENOMIC DNA]</scope>
    <source>
        <strain evidence="2 3">SKP7-4</strain>
    </source>
</reference>
<feature type="transmembrane region" description="Helical" evidence="1">
    <location>
        <begin position="6"/>
        <end position="27"/>
    </location>
</feature>
<keyword evidence="1" id="KW-0472">Membrane</keyword>
<evidence type="ECO:0000313" key="2">
    <source>
        <dbReference type="EMBL" id="RIW36120.1"/>
    </source>
</evidence>
<keyword evidence="3" id="KW-1185">Reference proteome</keyword>
<dbReference type="AlphaFoldDB" id="A0A3A1R5F6"/>
<evidence type="ECO:0000256" key="1">
    <source>
        <dbReference type="SAM" id="Phobius"/>
    </source>
</evidence>
<dbReference type="Pfam" id="PF06612">
    <property type="entry name" value="DUF1146"/>
    <property type="match status" value="1"/>
</dbReference>
<dbReference type="EMBL" id="QXIR01000006">
    <property type="protein sequence ID" value="RIW36120.1"/>
    <property type="molecule type" value="Genomic_DNA"/>
</dbReference>
<protein>
    <submittedName>
        <fullName evidence="2">DUF1146 domain-containing protein</fullName>
    </submittedName>
</protein>
<keyword evidence="1" id="KW-1133">Transmembrane helix</keyword>
<dbReference type="RefSeq" id="WP_119546122.1">
    <property type="nucleotide sequence ID" value="NZ_QXIR01000006.1"/>
</dbReference>
<evidence type="ECO:0000313" key="3">
    <source>
        <dbReference type="Proteomes" id="UP000265801"/>
    </source>
</evidence>
<name>A0A3A1R5F6_9BACI</name>
<dbReference type="Proteomes" id="UP000265801">
    <property type="component" value="Unassembled WGS sequence"/>
</dbReference>
<proteinExistence type="predicted"/>
<comment type="caution">
    <text evidence="2">The sequence shown here is derived from an EMBL/GenBank/DDBJ whole genome shotgun (WGS) entry which is preliminary data.</text>
</comment>
<dbReference type="NCBIfam" id="TIGR02327">
    <property type="entry name" value="int_mem_ywzB"/>
    <property type="match status" value="1"/>
</dbReference>
<feature type="transmembrane region" description="Helical" evidence="1">
    <location>
        <begin position="47"/>
        <end position="69"/>
    </location>
</feature>
<organism evidence="2 3">
    <name type="scientific">Bacillus salacetis</name>
    <dbReference type="NCBI Taxonomy" id="2315464"/>
    <lineage>
        <taxon>Bacteria</taxon>
        <taxon>Bacillati</taxon>
        <taxon>Bacillota</taxon>
        <taxon>Bacilli</taxon>
        <taxon>Bacillales</taxon>
        <taxon>Bacillaceae</taxon>
        <taxon>Bacillus</taxon>
    </lineage>
</organism>
<accession>A0A3A1R5F6</accession>